<dbReference type="Proteomes" id="UP000274271">
    <property type="component" value="Unassembled WGS sequence"/>
</dbReference>
<keyword evidence="6" id="KW-1185">Reference proteome</keyword>
<dbReference type="AlphaFoldDB" id="A0A3P1CVE2"/>
<keyword evidence="3" id="KW-0804">Transcription</keyword>
<evidence type="ECO:0000256" key="3">
    <source>
        <dbReference type="ARBA" id="ARBA00023163"/>
    </source>
</evidence>
<dbReference type="RefSeq" id="WP_124903859.1">
    <property type="nucleotide sequence ID" value="NZ_RQJP01000001.1"/>
</dbReference>
<dbReference type="InterPro" id="IPR020449">
    <property type="entry name" value="Tscrpt_reg_AraC-type_HTH"/>
</dbReference>
<evidence type="ECO:0000313" key="6">
    <source>
        <dbReference type="Proteomes" id="UP000274271"/>
    </source>
</evidence>
<evidence type="ECO:0000313" key="5">
    <source>
        <dbReference type="EMBL" id="RRB17342.1"/>
    </source>
</evidence>
<evidence type="ECO:0000256" key="2">
    <source>
        <dbReference type="ARBA" id="ARBA00023125"/>
    </source>
</evidence>
<dbReference type="Pfam" id="PF02311">
    <property type="entry name" value="AraC_binding"/>
    <property type="match status" value="1"/>
</dbReference>
<organism evidence="5 6">
    <name type="scientific">Larkinella knui</name>
    <dbReference type="NCBI Taxonomy" id="2025310"/>
    <lineage>
        <taxon>Bacteria</taxon>
        <taxon>Pseudomonadati</taxon>
        <taxon>Bacteroidota</taxon>
        <taxon>Cytophagia</taxon>
        <taxon>Cytophagales</taxon>
        <taxon>Spirosomataceae</taxon>
        <taxon>Larkinella</taxon>
    </lineage>
</organism>
<dbReference type="InterPro" id="IPR014710">
    <property type="entry name" value="RmlC-like_jellyroll"/>
</dbReference>
<dbReference type="SUPFAM" id="SSF46689">
    <property type="entry name" value="Homeodomain-like"/>
    <property type="match status" value="1"/>
</dbReference>
<dbReference type="Gene3D" id="1.10.10.60">
    <property type="entry name" value="Homeodomain-like"/>
    <property type="match status" value="1"/>
</dbReference>
<reference evidence="5 6" key="1">
    <citation type="submission" date="2018-11" db="EMBL/GenBank/DDBJ databases">
        <authorList>
            <person name="Zhou Z."/>
            <person name="Wang G."/>
        </authorList>
    </citation>
    <scope>NUCLEOTIDE SEQUENCE [LARGE SCALE GENOMIC DNA]</scope>
    <source>
        <strain evidence="5 6">KCTC42998</strain>
    </source>
</reference>
<dbReference type="InterPro" id="IPR003313">
    <property type="entry name" value="AraC-bd"/>
</dbReference>
<dbReference type="Pfam" id="PF12833">
    <property type="entry name" value="HTH_18"/>
    <property type="match status" value="1"/>
</dbReference>
<dbReference type="OrthoDB" id="9793451at2"/>
<dbReference type="SUPFAM" id="SSF51215">
    <property type="entry name" value="Regulatory protein AraC"/>
    <property type="match status" value="1"/>
</dbReference>
<protein>
    <submittedName>
        <fullName evidence="5">AraC family transcriptional regulator</fullName>
    </submittedName>
</protein>
<name>A0A3P1CVE2_9BACT</name>
<gene>
    <name evidence="5" type="ORF">EHT87_03395</name>
</gene>
<proteinExistence type="predicted"/>
<sequence length="301" mass="34424">MSEIKVYDAPEFTAKFMPSEELDAILKEDRSKFFIVRVEDMYRHVNRPVPASRSTIYSCLFITEGEASMKIGSESYTIHRNELLIVPAGQVFSFQENDVNKGYLCGFHADFLVGKWLQNNLLKEFDFLQVWGNPLIKPDVQSARFIQSLYARLLIDYSQNGLQNSGILQSYLLALLCEINRVYQSGSTPDPIPAVTLTNRFRELVFSLFRTKQRVSEYAALLHITPNHLNKTVRTVSGKSPTKWIDEAILLEAKVLLCQTGLSINEIAAQVGLDDPSYFTRLFKKFEGQTPTEFRRMIEKS</sequence>
<keyword evidence="1" id="KW-0805">Transcription regulation</keyword>
<dbReference type="InterPro" id="IPR009057">
    <property type="entry name" value="Homeodomain-like_sf"/>
</dbReference>
<dbReference type="PANTHER" id="PTHR43280:SF32">
    <property type="entry name" value="TRANSCRIPTIONAL REGULATORY PROTEIN"/>
    <property type="match status" value="1"/>
</dbReference>
<comment type="caution">
    <text evidence="5">The sequence shown here is derived from an EMBL/GenBank/DDBJ whole genome shotgun (WGS) entry which is preliminary data.</text>
</comment>
<keyword evidence="2" id="KW-0238">DNA-binding</keyword>
<dbReference type="GO" id="GO:0043565">
    <property type="term" value="F:sequence-specific DNA binding"/>
    <property type="evidence" value="ECO:0007669"/>
    <property type="project" value="InterPro"/>
</dbReference>
<dbReference type="Gene3D" id="2.60.120.10">
    <property type="entry name" value="Jelly Rolls"/>
    <property type="match status" value="1"/>
</dbReference>
<dbReference type="EMBL" id="RQJP01000001">
    <property type="protein sequence ID" value="RRB17342.1"/>
    <property type="molecule type" value="Genomic_DNA"/>
</dbReference>
<dbReference type="PANTHER" id="PTHR43280">
    <property type="entry name" value="ARAC-FAMILY TRANSCRIPTIONAL REGULATOR"/>
    <property type="match status" value="1"/>
</dbReference>
<dbReference type="SMART" id="SM00342">
    <property type="entry name" value="HTH_ARAC"/>
    <property type="match status" value="1"/>
</dbReference>
<accession>A0A3P1CVE2</accession>
<dbReference type="InterPro" id="IPR018060">
    <property type="entry name" value="HTH_AraC"/>
</dbReference>
<dbReference type="InterPro" id="IPR037923">
    <property type="entry name" value="HTH-like"/>
</dbReference>
<dbReference type="PROSITE" id="PS01124">
    <property type="entry name" value="HTH_ARAC_FAMILY_2"/>
    <property type="match status" value="1"/>
</dbReference>
<feature type="domain" description="HTH araC/xylS-type" evidence="4">
    <location>
        <begin position="199"/>
        <end position="297"/>
    </location>
</feature>
<dbReference type="PRINTS" id="PR00032">
    <property type="entry name" value="HTHARAC"/>
</dbReference>
<evidence type="ECO:0000256" key="1">
    <source>
        <dbReference type="ARBA" id="ARBA00023015"/>
    </source>
</evidence>
<dbReference type="GO" id="GO:0003700">
    <property type="term" value="F:DNA-binding transcription factor activity"/>
    <property type="evidence" value="ECO:0007669"/>
    <property type="project" value="InterPro"/>
</dbReference>
<evidence type="ECO:0000259" key="4">
    <source>
        <dbReference type="PROSITE" id="PS01124"/>
    </source>
</evidence>